<name>A0AAV4HD11_9GAST</name>
<feature type="region of interest" description="Disordered" evidence="1">
    <location>
        <begin position="61"/>
        <end position="99"/>
    </location>
</feature>
<keyword evidence="3" id="KW-1185">Reference proteome</keyword>
<dbReference type="AlphaFoldDB" id="A0AAV4HD11"/>
<proteinExistence type="predicted"/>
<evidence type="ECO:0000256" key="1">
    <source>
        <dbReference type="SAM" id="MobiDB-lite"/>
    </source>
</evidence>
<accession>A0AAV4HD11</accession>
<dbReference type="Proteomes" id="UP000762676">
    <property type="component" value="Unassembled WGS sequence"/>
</dbReference>
<evidence type="ECO:0000313" key="2">
    <source>
        <dbReference type="EMBL" id="GFR95454.1"/>
    </source>
</evidence>
<reference evidence="2 3" key="1">
    <citation type="journal article" date="2021" name="Elife">
        <title>Chloroplast acquisition without the gene transfer in kleptoplastic sea slugs, Plakobranchus ocellatus.</title>
        <authorList>
            <person name="Maeda T."/>
            <person name="Takahashi S."/>
            <person name="Yoshida T."/>
            <person name="Shimamura S."/>
            <person name="Takaki Y."/>
            <person name="Nagai Y."/>
            <person name="Toyoda A."/>
            <person name="Suzuki Y."/>
            <person name="Arimoto A."/>
            <person name="Ishii H."/>
            <person name="Satoh N."/>
            <person name="Nishiyama T."/>
            <person name="Hasebe M."/>
            <person name="Maruyama T."/>
            <person name="Minagawa J."/>
            <person name="Obokata J."/>
            <person name="Shigenobu S."/>
        </authorList>
    </citation>
    <scope>NUCLEOTIDE SEQUENCE [LARGE SCALE GENOMIC DNA]</scope>
</reference>
<comment type="caution">
    <text evidence="2">The sequence shown here is derived from an EMBL/GenBank/DDBJ whole genome shotgun (WGS) entry which is preliminary data.</text>
</comment>
<evidence type="ECO:0000313" key="3">
    <source>
        <dbReference type="Proteomes" id="UP000762676"/>
    </source>
</evidence>
<protein>
    <submittedName>
        <fullName evidence="2">Uncharacterized protein</fullName>
    </submittedName>
</protein>
<sequence>MVLGNKKNREIDFKNIEKKNNINSSLPLTAGPKCTIFSVMMILGDTWWTLTQFQFHWWSEGATTTAAAAPPEEEREEEEEEEEEKEEEEEEEEVEVEED</sequence>
<dbReference type="EMBL" id="BMAT01005544">
    <property type="protein sequence ID" value="GFR95454.1"/>
    <property type="molecule type" value="Genomic_DNA"/>
</dbReference>
<gene>
    <name evidence="2" type="ORF">ElyMa_002694300</name>
</gene>
<organism evidence="2 3">
    <name type="scientific">Elysia marginata</name>
    <dbReference type="NCBI Taxonomy" id="1093978"/>
    <lineage>
        <taxon>Eukaryota</taxon>
        <taxon>Metazoa</taxon>
        <taxon>Spiralia</taxon>
        <taxon>Lophotrochozoa</taxon>
        <taxon>Mollusca</taxon>
        <taxon>Gastropoda</taxon>
        <taxon>Heterobranchia</taxon>
        <taxon>Euthyneura</taxon>
        <taxon>Panpulmonata</taxon>
        <taxon>Sacoglossa</taxon>
        <taxon>Placobranchoidea</taxon>
        <taxon>Plakobranchidae</taxon>
        <taxon>Elysia</taxon>
    </lineage>
</organism>
<feature type="compositionally biased region" description="Acidic residues" evidence="1">
    <location>
        <begin position="71"/>
        <end position="99"/>
    </location>
</feature>